<name>A0A6A1UUG3_9ROSI</name>
<dbReference type="PANTHER" id="PTHR12484">
    <property type="entry name" value="B-LYMPHOCYTE ANTIGEN-RELATED"/>
    <property type="match status" value="1"/>
</dbReference>
<keyword evidence="2" id="KW-0418">Kinase</keyword>
<accession>A0A6A1UUG3</accession>
<dbReference type="GO" id="GO:0016301">
    <property type="term" value="F:kinase activity"/>
    <property type="evidence" value="ECO:0007669"/>
    <property type="project" value="UniProtKB-KW"/>
</dbReference>
<protein>
    <submittedName>
        <fullName evidence="2">A-kinase anchor protein 17A</fullName>
    </submittedName>
</protein>
<evidence type="ECO:0000313" key="2">
    <source>
        <dbReference type="EMBL" id="KAB1204002.1"/>
    </source>
</evidence>
<proteinExistence type="predicted"/>
<dbReference type="InterPro" id="IPR056852">
    <property type="entry name" value="AK17A/B"/>
</dbReference>
<evidence type="ECO:0000256" key="1">
    <source>
        <dbReference type="SAM" id="MobiDB-lite"/>
    </source>
</evidence>
<keyword evidence="2" id="KW-0808">Transferase</keyword>
<keyword evidence="3" id="KW-1185">Reference proteome</keyword>
<dbReference type="PANTHER" id="PTHR12484:SF4">
    <property type="entry name" value="A-KINASE ANCHOR PROTEIN 17A"/>
    <property type="match status" value="1"/>
</dbReference>
<reference evidence="2 3" key="1">
    <citation type="journal article" date="2019" name="Plant Biotechnol. J.">
        <title>The red bayberry genome and genetic basis of sex determination.</title>
        <authorList>
            <person name="Jia H.M."/>
            <person name="Jia H.J."/>
            <person name="Cai Q.L."/>
            <person name="Wang Y."/>
            <person name="Zhao H.B."/>
            <person name="Yang W.F."/>
            <person name="Wang G.Y."/>
            <person name="Li Y.H."/>
            <person name="Zhan D.L."/>
            <person name="Shen Y.T."/>
            <person name="Niu Q.F."/>
            <person name="Chang L."/>
            <person name="Qiu J."/>
            <person name="Zhao L."/>
            <person name="Xie H.B."/>
            <person name="Fu W.Y."/>
            <person name="Jin J."/>
            <person name="Li X.W."/>
            <person name="Jiao Y."/>
            <person name="Zhou C.C."/>
            <person name="Tu T."/>
            <person name="Chai C.Y."/>
            <person name="Gao J.L."/>
            <person name="Fan L.J."/>
            <person name="van de Weg E."/>
            <person name="Wang J.Y."/>
            <person name="Gao Z.S."/>
        </authorList>
    </citation>
    <scope>NUCLEOTIDE SEQUENCE [LARGE SCALE GENOMIC DNA]</scope>
    <source>
        <tissue evidence="2">Leaves</tissue>
    </source>
</reference>
<dbReference type="AlphaFoldDB" id="A0A6A1UUG3"/>
<sequence length="415" mass="47221">MSNQPLESLPPTGTLELENGLTLVPRVKFSLTIYPTNPSVTKPVDEWKLKLTLIDFLQTSLHPPITVPEEDLEIRRLGDLKKRKREDPVADGTLFIRDLGFLNKTTNKSNVEGVEEENVKVLEKKYLDWRKYIVEKMDGMELNLEGVKYRLNVAVPASDDFEAMKKAWEEFFAFGTRGNSRSGRQEPDTIVLSGVPSRWFAEPLVSSKPSLLVTHSIFSRLGNIRNLNVAADNDLGKEAEEIMILVSGLNCKIVVQFEKYKDFYNALKVLCGRSMQKVGNRNLNVAADNDLGKEAEEIMILVSGLNCKIVVQFEKYKDFYNALKVLCGRSMQKQGSRLKANYEVTWDKDSFFRNSRSQTQERTGKMPGMSTGNYRSEAPRRQQQISRISPDDARRKRFKVRNRVLLVAINSVGCL</sequence>
<dbReference type="Pfam" id="PF25015">
    <property type="entry name" value="RBD_AKAP-17A"/>
    <property type="match status" value="2"/>
</dbReference>
<evidence type="ECO:0000313" key="3">
    <source>
        <dbReference type="Proteomes" id="UP000516437"/>
    </source>
</evidence>
<dbReference type="Proteomes" id="UP000516437">
    <property type="component" value="Chromosome 8"/>
</dbReference>
<dbReference type="OrthoDB" id="1918237at2759"/>
<gene>
    <name evidence="2" type="ORF">CJ030_MR8G002103</name>
</gene>
<feature type="region of interest" description="Disordered" evidence="1">
    <location>
        <begin position="355"/>
        <end position="392"/>
    </location>
</feature>
<comment type="caution">
    <text evidence="2">The sequence shown here is derived from an EMBL/GenBank/DDBJ whole genome shotgun (WGS) entry which is preliminary data.</text>
</comment>
<dbReference type="EMBL" id="RXIC02000026">
    <property type="protein sequence ID" value="KAB1204002.1"/>
    <property type="molecule type" value="Genomic_DNA"/>
</dbReference>
<organism evidence="2 3">
    <name type="scientific">Morella rubra</name>
    <name type="common">Chinese bayberry</name>
    <dbReference type="NCBI Taxonomy" id="262757"/>
    <lineage>
        <taxon>Eukaryota</taxon>
        <taxon>Viridiplantae</taxon>
        <taxon>Streptophyta</taxon>
        <taxon>Embryophyta</taxon>
        <taxon>Tracheophyta</taxon>
        <taxon>Spermatophyta</taxon>
        <taxon>Magnoliopsida</taxon>
        <taxon>eudicotyledons</taxon>
        <taxon>Gunneridae</taxon>
        <taxon>Pentapetalae</taxon>
        <taxon>rosids</taxon>
        <taxon>fabids</taxon>
        <taxon>Fagales</taxon>
        <taxon>Myricaceae</taxon>
        <taxon>Morella</taxon>
    </lineage>
</organism>